<dbReference type="RefSeq" id="YP_008241245.1">
    <property type="nucleotide sequence ID" value="NC_021794.1"/>
</dbReference>
<gene>
    <name evidence="1" type="ORF">Phi18:3_gp052</name>
</gene>
<reference evidence="2" key="2">
    <citation type="submission" date="2013-03" db="EMBL/GenBank/DDBJ databases">
        <title>The Cellulophaga phages: a novel, diverse, and globally ubiquitous model system.</title>
        <authorList>
            <person name="Holmfeldt K."/>
            <person name="Solonenko N."/>
            <person name="Shah M."/>
            <person name="Corrier K."/>
            <person name="Riemann L."/>
            <person name="VerBerkmoes N.C."/>
            <person name="Sullivan M.B."/>
        </authorList>
    </citation>
    <scope>NUCLEOTIDE SEQUENCE [LARGE SCALE GENOMIC DNA]</scope>
</reference>
<organism evidence="1 2">
    <name type="scientific">Cellulophaga phage phi18:3</name>
    <dbReference type="NCBI Taxonomy" id="1327983"/>
    <lineage>
        <taxon>Viruses</taxon>
        <taxon>Duplodnaviria</taxon>
        <taxon>Heunggongvirae</taxon>
        <taxon>Uroviricota</taxon>
        <taxon>Caudoviricetes</taxon>
        <taxon>Pachyviridae</taxon>
        <taxon>Baltivirus</taxon>
        <taxon>Baltivirus phi18tres</taxon>
    </lineage>
</organism>
<proteinExistence type="predicted"/>
<sequence length="34" mass="4028">MEFFKLQKKEVDVCDNGDVVYNSNTIIKTNIKRH</sequence>
<protein>
    <submittedName>
        <fullName evidence="1">Uncharacterized protein</fullName>
    </submittedName>
</protein>
<evidence type="ECO:0000313" key="2">
    <source>
        <dbReference type="Proteomes" id="UP000014728"/>
    </source>
</evidence>
<keyword evidence="2" id="KW-1185">Reference proteome</keyword>
<accession>R9ZZ00</accession>
<reference evidence="1 2" key="1">
    <citation type="journal article" date="2013" name="Proc. Natl. Acad. Sci. U.S.A.">
        <title>Twelve previously unknown phage genera are ubiquitous in global oceans.</title>
        <authorList>
            <person name="Holmfeldt K."/>
            <person name="Solonenko N."/>
            <person name="Shah M."/>
            <person name="Corrier K."/>
            <person name="Riemann L."/>
            <person name="Verberkmoes N.C."/>
            <person name="Sullivan M.B."/>
        </authorList>
    </citation>
    <scope>NUCLEOTIDE SEQUENCE [LARGE SCALE GENOMIC DNA]</scope>
    <source>
        <strain evidence="1">Phi18:3</strain>
    </source>
</reference>
<evidence type="ECO:0000313" key="1">
    <source>
        <dbReference type="EMBL" id="AGO48564.1"/>
    </source>
</evidence>
<dbReference type="GeneID" id="16797214"/>
<dbReference type="Proteomes" id="UP000014728">
    <property type="component" value="Segment"/>
</dbReference>
<dbReference type="EMBL" id="KC821620">
    <property type="protein sequence ID" value="AGO48564.1"/>
    <property type="molecule type" value="Genomic_DNA"/>
</dbReference>
<name>R9ZZ00_9CAUD</name>
<dbReference type="KEGG" id="vg:16797214"/>